<dbReference type="InterPro" id="IPR029765">
    <property type="entry name" value="Mev_diP_decarb"/>
</dbReference>
<feature type="domain" description="Mvd1 C-terminal" evidence="8">
    <location>
        <begin position="220"/>
        <end position="330"/>
    </location>
</feature>
<comment type="caution">
    <text evidence="10">The sequence shown here is derived from an EMBL/GenBank/DDBJ whole genome shotgun (WGS) entry which is preliminary data.</text>
</comment>
<evidence type="ECO:0000313" key="10">
    <source>
        <dbReference type="EMBL" id="TFC20992.1"/>
    </source>
</evidence>
<dbReference type="Gene3D" id="3.30.230.10">
    <property type="match status" value="1"/>
</dbReference>
<dbReference type="PANTHER" id="PTHR10977">
    <property type="entry name" value="DIPHOSPHOMEVALONATE DECARBOXYLASE"/>
    <property type="match status" value="1"/>
</dbReference>
<proteinExistence type="inferred from homology"/>
<dbReference type="Pfam" id="PF22700">
    <property type="entry name" value="MVD-like_N"/>
    <property type="match status" value="1"/>
</dbReference>
<protein>
    <recommendedName>
        <fullName evidence="2">diphosphomevalonate decarboxylase</fullName>
        <ecNumber evidence="2">4.1.1.33</ecNumber>
    </recommendedName>
</protein>
<gene>
    <name evidence="10" type="primary">mvaD</name>
    <name evidence="10" type="ORF">E3O19_00700</name>
</gene>
<name>A0A4R8WZK0_9MICO</name>
<dbReference type="InterPro" id="IPR041431">
    <property type="entry name" value="Mvd1_C"/>
</dbReference>
<keyword evidence="6" id="KW-0443">Lipid metabolism</keyword>
<dbReference type="FunFam" id="3.30.230.10:FF:000072">
    <property type="entry name" value="Diphosphomevalonate decarboxylase"/>
    <property type="match status" value="1"/>
</dbReference>
<dbReference type="GO" id="GO:0005829">
    <property type="term" value="C:cytosol"/>
    <property type="evidence" value="ECO:0007669"/>
    <property type="project" value="InterPro"/>
</dbReference>
<evidence type="ECO:0000256" key="5">
    <source>
        <dbReference type="ARBA" id="ARBA00022840"/>
    </source>
</evidence>
<dbReference type="EMBL" id="SOFP01000006">
    <property type="protein sequence ID" value="TFC20992.1"/>
    <property type="molecule type" value="Genomic_DNA"/>
</dbReference>
<dbReference type="Pfam" id="PF18376">
    <property type="entry name" value="MDD_C"/>
    <property type="match status" value="1"/>
</dbReference>
<keyword evidence="11" id="KW-1185">Reference proteome</keyword>
<dbReference type="InterPro" id="IPR036554">
    <property type="entry name" value="GHMP_kinase_C_sf"/>
</dbReference>
<dbReference type="EC" id="4.1.1.33" evidence="2"/>
<keyword evidence="5" id="KW-0067">ATP-binding</keyword>
<comment type="similarity">
    <text evidence="1">Belongs to the diphosphomevalonate decarboxylase family.</text>
</comment>
<dbReference type="SUPFAM" id="SSF54211">
    <property type="entry name" value="Ribosomal protein S5 domain 2-like"/>
    <property type="match status" value="1"/>
</dbReference>
<keyword evidence="3" id="KW-0444">Lipid biosynthesis</keyword>
<dbReference type="SUPFAM" id="SSF55060">
    <property type="entry name" value="GHMP Kinase, C-terminal domain"/>
    <property type="match status" value="1"/>
</dbReference>
<evidence type="ECO:0000259" key="9">
    <source>
        <dbReference type="Pfam" id="PF22700"/>
    </source>
</evidence>
<organism evidence="10 11">
    <name type="scientific">Cryobacterium algoritolerans</name>
    <dbReference type="NCBI Taxonomy" id="1259184"/>
    <lineage>
        <taxon>Bacteria</taxon>
        <taxon>Bacillati</taxon>
        <taxon>Actinomycetota</taxon>
        <taxon>Actinomycetes</taxon>
        <taxon>Micrococcales</taxon>
        <taxon>Microbacteriaceae</taxon>
        <taxon>Cryobacterium</taxon>
    </lineage>
</organism>
<dbReference type="PANTHER" id="PTHR10977:SF3">
    <property type="entry name" value="DIPHOSPHOMEVALONATE DECARBOXYLASE"/>
    <property type="match status" value="1"/>
</dbReference>
<dbReference type="InterPro" id="IPR053859">
    <property type="entry name" value="MVD-like_N"/>
</dbReference>
<dbReference type="OrthoDB" id="5498344at2"/>
<evidence type="ECO:0000259" key="8">
    <source>
        <dbReference type="Pfam" id="PF18376"/>
    </source>
</evidence>
<evidence type="ECO:0000313" key="11">
    <source>
        <dbReference type="Proteomes" id="UP000298412"/>
    </source>
</evidence>
<dbReference type="Proteomes" id="UP000298412">
    <property type="component" value="Unassembled WGS sequence"/>
</dbReference>
<accession>A0A4R8WZK0</accession>
<keyword evidence="7 10" id="KW-0456">Lyase</keyword>
<evidence type="ECO:0000256" key="7">
    <source>
        <dbReference type="ARBA" id="ARBA00023239"/>
    </source>
</evidence>
<sequence>MRASVILASHVFNLTSRRSCRSRVEFERRDRSTPVDTPVGARTIAFARAHSNIALVKYWGKRDETLNIPAVGSISITLDALSTGTRVTFDPGLDANLRQDEFWLNGQLTQAHRVSGLLDLVRERAGLTMRAVVTSTNDFPTGAGLASSASGFAALALAASAAAGLTLSTRELSMLARRGSGSAARSIFGGYVEMHTGTREDGRDAFAEPLLDAAAWPLCVVVAITDHAAKTVSSTHGMAGSRASSPFYPAWVDTGEQDLAEMRAAIVGRDFPRLGELAERSCLKLHALMLTSRPPLIYWNAGTVAAMHTVRELRDSGIPAYFTIDAGPQVKALCDPGDAAVVALALAETPGVLETRTSALGRGAHLVAA</sequence>
<dbReference type="GO" id="GO:0019287">
    <property type="term" value="P:isopentenyl diphosphate biosynthetic process, mevalonate pathway"/>
    <property type="evidence" value="ECO:0007669"/>
    <property type="project" value="InterPro"/>
</dbReference>
<dbReference type="AlphaFoldDB" id="A0A4R8WZK0"/>
<evidence type="ECO:0000256" key="4">
    <source>
        <dbReference type="ARBA" id="ARBA00022741"/>
    </source>
</evidence>
<evidence type="ECO:0000256" key="6">
    <source>
        <dbReference type="ARBA" id="ARBA00023098"/>
    </source>
</evidence>
<evidence type="ECO:0000256" key="2">
    <source>
        <dbReference type="ARBA" id="ARBA00012296"/>
    </source>
</evidence>
<dbReference type="GO" id="GO:0004163">
    <property type="term" value="F:diphosphomevalonate decarboxylase activity"/>
    <property type="evidence" value="ECO:0007669"/>
    <property type="project" value="UniProtKB-EC"/>
</dbReference>
<evidence type="ECO:0000256" key="3">
    <source>
        <dbReference type="ARBA" id="ARBA00022516"/>
    </source>
</evidence>
<keyword evidence="4" id="KW-0547">Nucleotide-binding</keyword>
<dbReference type="InterPro" id="IPR014721">
    <property type="entry name" value="Ribsml_uS5_D2-typ_fold_subgr"/>
</dbReference>
<dbReference type="Gene3D" id="3.30.70.890">
    <property type="entry name" value="GHMP kinase, C-terminal domain"/>
    <property type="match status" value="1"/>
</dbReference>
<feature type="domain" description="Diphosphomevalonate decarboxylase-like N-terminal" evidence="9">
    <location>
        <begin position="49"/>
        <end position="206"/>
    </location>
</feature>
<dbReference type="PIRSF" id="PIRSF015950">
    <property type="entry name" value="Mev_P_decrbx"/>
    <property type="match status" value="1"/>
</dbReference>
<dbReference type="InterPro" id="IPR020568">
    <property type="entry name" value="Ribosomal_Su5_D2-typ_SF"/>
</dbReference>
<reference evidence="10 11" key="1">
    <citation type="submission" date="2019-03" db="EMBL/GenBank/DDBJ databases">
        <title>Genomics of glacier-inhabiting Cryobacterium strains.</title>
        <authorList>
            <person name="Liu Q."/>
            <person name="Xin Y.-H."/>
        </authorList>
    </citation>
    <scope>NUCLEOTIDE SEQUENCE [LARGE SCALE GENOMIC DNA]</scope>
    <source>
        <strain evidence="10 11">MDT1-3</strain>
    </source>
</reference>
<dbReference type="GO" id="GO:0005524">
    <property type="term" value="F:ATP binding"/>
    <property type="evidence" value="ECO:0007669"/>
    <property type="project" value="UniProtKB-KW"/>
</dbReference>
<dbReference type="NCBIfam" id="TIGR01240">
    <property type="entry name" value="mevDPdecarb"/>
    <property type="match status" value="1"/>
</dbReference>
<dbReference type="InterPro" id="IPR005935">
    <property type="entry name" value="Mev_decarb"/>
</dbReference>
<evidence type="ECO:0000256" key="1">
    <source>
        <dbReference type="ARBA" id="ARBA00008831"/>
    </source>
</evidence>